<dbReference type="Proteomes" id="UP001431693">
    <property type="component" value="Unassembled WGS sequence"/>
</dbReference>
<dbReference type="Gene3D" id="1.10.10.10">
    <property type="entry name" value="Winged helix-like DNA-binding domain superfamily/Winged helix DNA-binding domain"/>
    <property type="match status" value="1"/>
</dbReference>
<proteinExistence type="inferred from homology"/>
<comment type="function">
    <text evidence="5">Modulates RecA activity.</text>
</comment>
<evidence type="ECO:0000256" key="5">
    <source>
        <dbReference type="HAMAP-Rule" id="MF_01114"/>
    </source>
</evidence>
<dbReference type="PANTHER" id="PTHR33602">
    <property type="entry name" value="REGULATORY PROTEIN RECX FAMILY PROTEIN"/>
    <property type="match status" value="1"/>
</dbReference>
<dbReference type="Pfam" id="PF02631">
    <property type="entry name" value="RecX_HTH2"/>
    <property type="match status" value="1"/>
</dbReference>
<dbReference type="HAMAP" id="MF_01114">
    <property type="entry name" value="RecX"/>
    <property type="match status" value="1"/>
</dbReference>
<protein>
    <recommendedName>
        <fullName evidence="3 5">Regulatory protein RecX</fullName>
    </recommendedName>
</protein>
<dbReference type="RefSeq" id="WP_283712614.1">
    <property type="nucleotide sequence ID" value="NZ_JASJEW010000001.1"/>
</dbReference>
<comment type="similarity">
    <text evidence="2 5">Belongs to the RecX family.</text>
</comment>
<evidence type="ECO:0000259" key="7">
    <source>
        <dbReference type="Pfam" id="PF02631"/>
    </source>
</evidence>
<dbReference type="EMBL" id="JASJEX010000001">
    <property type="protein sequence ID" value="MDJ1128978.1"/>
    <property type="molecule type" value="Genomic_DNA"/>
</dbReference>
<organism evidence="8 9">
    <name type="scientific">Kribbibacterium absianum</name>
    <dbReference type="NCBI Taxonomy" id="3044210"/>
    <lineage>
        <taxon>Bacteria</taxon>
        <taxon>Bacillati</taxon>
        <taxon>Actinomycetota</taxon>
        <taxon>Coriobacteriia</taxon>
        <taxon>Coriobacteriales</taxon>
        <taxon>Kribbibacteriaceae</taxon>
        <taxon>Kribbibacterium</taxon>
    </lineage>
</organism>
<name>A0ABT6ZIU6_9ACTN</name>
<feature type="region of interest" description="Disordered" evidence="6">
    <location>
        <begin position="1"/>
        <end position="31"/>
    </location>
</feature>
<comment type="subcellular location">
    <subcellularLocation>
        <location evidence="1 5">Cytoplasm</location>
    </subcellularLocation>
</comment>
<keyword evidence="9" id="KW-1185">Reference proteome</keyword>
<evidence type="ECO:0000313" key="8">
    <source>
        <dbReference type="EMBL" id="MDJ1128978.1"/>
    </source>
</evidence>
<feature type="domain" description="RecX second three-helical" evidence="7">
    <location>
        <begin position="155"/>
        <end position="187"/>
    </location>
</feature>
<sequence length="257" mass="28889">MTSRPTKLPQFDPMEGQRPRRGAARSVEPRTFEGDGVTWTVTLPDRERAGLGTRKPRAQVVVRAGGHEQSLSCPLAVARQLIKEGVPAPAPSSVSGYLEFQDRVATACAAARLRGLVDRRDYSRLEAERKLKDDGYWPPVIEDVLSRACAGRLLDDRRFADTFIRSKVSAGWGPVRIGRELARRGIELSEVPGWPEEFVEEDDGDRAWALVERRTVPAKNPYEKTVRFLVSRGFGYDVAKRCAARLMDRLREEGEER</sequence>
<evidence type="ECO:0000256" key="2">
    <source>
        <dbReference type="ARBA" id="ARBA00009695"/>
    </source>
</evidence>
<keyword evidence="4 5" id="KW-0963">Cytoplasm</keyword>
<dbReference type="InterPro" id="IPR003783">
    <property type="entry name" value="Regulatory_RecX"/>
</dbReference>
<evidence type="ECO:0000256" key="3">
    <source>
        <dbReference type="ARBA" id="ARBA00018111"/>
    </source>
</evidence>
<comment type="caution">
    <text evidence="8">The sequence shown here is derived from an EMBL/GenBank/DDBJ whole genome shotgun (WGS) entry which is preliminary data.</text>
</comment>
<reference evidence="8" key="1">
    <citation type="submission" date="2023-05" db="EMBL/GenBank/DDBJ databases">
        <title>[olsenella] sp. nov., isolated from a pig farm feces dump.</title>
        <authorList>
            <person name="Chang Y.-H."/>
        </authorList>
    </citation>
    <scope>NUCLEOTIDE SEQUENCE</scope>
    <source>
        <strain evidence="8">YH-ols2217</strain>
    </source>
</reference>
<evidence type="ECO:0000256" key="4">
    <source>
        <dbReference type="ARBA" id="ARBA00022490"/>
    </source>
</evidence>
<accession>A0ABT6ZIU6</accession>
<evidence type="ECO:0000256" key="1">
    <source>
        <dbReference type="ARBA" id="ARBA00004496"/>
    </source>
</evidence>
<dbReference type="InterPro" id="IPR036388">
    <property type="entry name" value="WH-like_DNA-bd_sf"/>
</dbReference>
<gene>
    <name evidence="5" type="primary">recX</name>
    <name evidence="8" type="ORF">QJ043_02625</name>
</gene>
<dbReference type="InterPro" id="IPR053924">
    <property type="entry name" value="RecX_HTH_2nd"/>
</dbReference>
<evidence type="ECO:0000256" key="6">
    <source>
        <dbReference type="SAM" id="MobiDB-lite"/>
    </source>
</evidence>
<evidence type="ECO:0000313" key="9">
    <source>
        <dbReference type="Proteomes" id="UP001431693"/>
    </source>
</evidence>
<dbReference type="PANTHER" id="PTHR33602:SF1">
    <property type="entry name" value="REGULATORY PROTEIN RECX FAMILY PROTEIN"/>
    <property type="match status" value="1"/>
</dbReference>